<evidence type="ECO:0000256" key="3">
    <source>
        <dbReference type="ARBA" id="ARBA00022475"/>
    </source>
</evidence>
<dbReference type="OrthoDB" id="9807097at2"/>
<dbReference type="InterPro" id="IPR043149">
    <property type="entry name" value="TagF_N"/>
</dbReference>
<evidence type="ECO:0000256" key="2">
    <source>
        <dbReference type="ARBA" id="ARBA00010488"/>
    </source>
</evidence>
<evidence type="ECO:0000313" key="7">
    <source>
        <dbReference type="EMBL" id="RGE74139.1"/>
    </source>
</evidence>
<dbReference type="Gene3D" id="3.40.50.11820">
    <property type="match status" value="1"/>
</dbReference>
<reference evidence="7 8" key="1">
    <citation type="submission" date="2018-08" db="EMBL/GenBank/DDBJ databases">
        <title>A genome reference for cultivated species of the human gut microbiota.</title>
        <authorList>
            <person name="Zou Y."/>
            <person name="Xue W."/>
            <person name="Luo G."/>
        </authorList>
    </citation>
    <scope>NUCLEOTIDE SEQUENCE [LARGE SCALE GENOMIC DNA]</scope>
    <source>
        <strain evidence="7 8">AF26-4BH</strain>
    </source>
</reference>
<dbReference type="RefSeq" id="WP_025489613.1">
    <property type="nucleotide sequence ID" value="NZ_JBKVAZ010000002.1"/>
</dbReference>
<dbReference type="SUPFAM" id="SSF53756">
    <property type="entry name" value="UDP-Glycosyltransferase/glycogen phosphorylase"/>
    <property type="match status" value="1"/>
</dbReference>
<evidence type="ECO:0000256" key="5">
    <source>
        <dbReference type="ARBA" id="ARBA00022944"/>
    </source>
</evidence>
<dbReference type="PANTHER" id="PTHR37316">
    <property type="entry name" value="TEICHOIC ACID GLYCEROL-PHOSPHATE PRIMASE"/>
    <property type="match status" value="1"/>
</dbReference>
<dbReference type="InterPro" id="IPR043148">
    <property type="entry name" value="TagF_C"/>
</dbReference>
<accession>A0A3E3J469</accession>
<evidence type="ECO:0008006" key="9">
    <source>
        <dbReference type="Google" id="ProtNLM"/>
    </source>
</evidence>
<comment type="caution">
    <text evidence="7">The sequence shown here is derived from an EMBL/GenBank/DDBJ whole genome shotgun (WGS) entry which is preliminary data.</text>
</comment>
<sequence>MKKIDILLWNFKELFVLSNYKRDKKTILFGAWFGNKFADNSRFLYQYLSKNKVQLGLNHIVWVTRNRAVYEELRDNGYEVYMMDTPESIQFHRKAGIHILCNGSNDDLRAPGADLLGRYSLGAVKINLWHGLCGIKGFGFSSNEYLNKKREKPIWAYFKELIHRNAFFRKAFACFGGWGDCYFLSTTKEITHFFMEATFFPEENFIETGYPRNYTTSFLLPRERCFVESIDKYNVKILYLPTFRDNACEFIPPLNDPVIIDWLKSHGAVWIEKGHDADKLNMLSVSNAMDNVVRLKSSFEISILMDKVDLLITDYSSAMYEALFVNIPVIYYVPDLEHYGSSDRGFMQSTDQFMVGPKAKNGMELEQLLNQFVIDKKSAFLPNYRDVKNKAWGECKNIEQIWNDICYRCFGEEML</sequence>
<comment type="similarity">
    <text evidence="2">Belongs to the CDP-glycerol glycerophosphotransferase family.</text>
</comment>
<evidence type="ECO:0000256" key="1">
    <source>
        <dbReference type="ARBA" id="ARBA00004202"/>
    </source>
</evidence>
<dbReference type="PANTHER" id="PTHR37316:SF3">
    <property type="entry name" value="TEICHOIC ACID GLYCEROL-PHOSPHATE TRANSFERASE"/>
    <property type="match status" value="1"/>
</dbReference>
<dbReference type="GO" id="GO:0005886">
    <property type="term" value="C:plasma membrane"/>
    <property type="evidence" value="ECO:0007669"/>
    <property type="project" value="UniProtKB-SubCell"/>
</dbReference>
<keyword evidence="4" id="KW-0808">Transferase</keyword>
<evidence type="ECO:0000256" key="4">
    <source>
        <dbReference type="ARBA" id="ARBA00022679"/>
    </source>
</evidence>
<proteinExistence type="inferred from homology"/>
<dbReference type="GO" id="GO:0047355">
    <property type="term" value="F:CDP-glycerol glycerophosphotransferase activity"/>
    <property type="evidence" value="ECO:0007669"/>
    <property type="project" value="InterPro"/>
</dbReference>
<protein>
    <recommendedName>
        <fullName evidence="9">CDP-glycerol--poly(Glycerophosphate) glycerophosphotransferase</fullName>
    </recommendedName>
</protein>
<dbReference type="GO" id="GO:0019350">
    <property type="term" value="P:teichoic acid biosynthetic process"/>
    <property type="evidence" value="ECO:0007669"/>
    <property type="project" value="UniProtKB-KW"/>
</dbReference>
<dbReference type="InterPro" id="IPR051612">
    <property type="entry name" value="Teichoic_Acid_Biosynth"/>
</dbReference>
<name>A0A3E3J469_9FIRM</name>
<dbReference type="Proteomes" id="UP000261166">
    <property type="component" value="Unassembled WGS sequence"/>
</dbReference>
<keyword evidence="3" id="KW-1003">Cell membrane</keyword>
<evidence type="ECO:0000313" key="8">
    <source>
        <dbReference type="Proteomes" id="UP000261166"/>
    </source>
</evidence>
<dbReference type="Gene3D" id="3.40.50.12580">
    <property type="match status" value="1"/>
</dbReference>
<keyword evidence="5" id="KW-0777">Teichoic acid biosynthesis</keyword>
<organism evidence="7 8">
    <name type="scientific">Eisenbergiella massiliensis</name>
    <dbReference type="NCBI Taxonomy" id="1720294"/>
    <lineage>
        <taxon>Bacteria</taxon>
        <taxon>Bacillati</taxon>
        <taxon>Bacillota</taxon>
        <taxon>Clostridia</taxon>
        <taxon>Lachnospirales</taxon>
        <taxon>Lachnospiraceae</taxon>
        <taxon>Eisenbergiella</taxon>
    </lineage>
</organism>
<evidence type="ECO:0000256" key="6">
    <source>
        <dbReference type="ARBA" id="ARBA00023136"/>
    </source>
</evidence>
<dbReference type="Pfam" id="PF04464">
    <property type="entry name" value="Glyphos_transf"/>
    <property type="match status" value="1"/>
</dbReference>
<dbReference type="EMBL" id="QVLU01000002">
    <property type="protein sequence ID" value="RGE74139.1"/>
    <property type="molecule type" value="Genomic_DNA"/>
</dbReference>
<comment type="subcellular location">
    <subcellularLocation>
        <location evidence="1">Cell membrane</location>
        <topology evidence="1">Peripheral membrane protein</topology>
    </subcellularLocation>
</comment>
<dbReference type="InterPro" id="IPR007554">
    <property type="entry name" value="Glycerophosphate_synth"/>
</dbReference>
<dbReference type="AlphaFoldDB" id="A0A3E3J469"/>
<keyword evidence="6" id="KW-0472">Membrane</keyword>
<gene>
    <name evidence="7" type="ORF">DWY69_03405</name>
</gene>